<organism evidence="3 4">
    <name type="scientific">Pseudolabrys taiwanensis</name>
    <dbReference type="NCBI Taxonomy" id="331696"/>
    <lineage>
        <taxon>Bacteria</taxon>
        <taxon>Pseudomonadati</taxon>
        <taxon>Pseudomonadota</taxon>
        <taxon>Alphaproteobacteria</taxon>
        <taxon>Hyphomicrobiales</taxon>
        <taxon>Xanthobacteraceae</taxon>
        <taxon>Pseudolabrys</taxon>
    </lineage>
</organism>
<keyword evidence="1" id="KW-1133">Transmembrane helix</keyword>
<evidence type="ECO:0000313" key="3">
    <source>
        <dbReference type="EMBL" id="AXK82923.1"/>
    </source>
</evidence>
<protein>
    <submittedName>
        <fullName evidence="3">Pilus assembly protein</fullName>
    </submittedName>
</protein>
<keyword evidence="4" id="KW-1185">Reference proteome</keyword>
<feature type="transmembrane region" description="Helical" evidence="1">
    <location>
        <begin position="21"/>
        <end position="43"/>
    </location>
</feature>
<dbReference type="AlphaFoldDB" id="A0A346A176"/>
<gene>
    <name evidence="3" type="ORF">DW352_21810</name>
</gene>
<name>A0A346A176_9HYPH</name>
<accession>A0A346A176</accession>
<feature type="domain" description="TadE-like" evidence="2">
    <location>
        <begin position="15"/>
        <end position="57"/>
    </location>
</feature>
<dbReference type="EMBL" id="CP031417">
    <property type="protein sequence ID" value="AXK82923.1"/>
    <property type="molecule type" value="Genomic_DNA"/>
</dbReference>
<dbReference type="InterPro" id="IPR012495">
    <property type="entry name" value="TadE-like_dom"/>
</dbReference>
<keyword evidence="1" id="KW-0812">Transmembrane</keyword>
<evidence type="ECO:0000313" key="4">
    <source>
        <dbReference type="Proteomes" id="UP000254889"/>
    </source>
</evidence>
<dbReference type="Proteomes" id="UP000254889">
    <property type="component" value="Chromosome"/>
</dbReference>
<reference evidence="3 4" key="1">
    <citation type="submission" date="2018-07" db="EMBL/GenBank/DDBJ databases">
        <authorList>
            <person name="Quirk P.G."/>
            <person name="Krulwich T.A."/>
        </authorList>
    </citation>
    <scope>NUCLEOTIDE SEQUENCE [LARGE SCALE GENOMIC DNA]</scope>
    <source>
        <strain evidence="3 4">CC-BB4</strain>
    </source>
</reference>
<evidence type="ECO:0000256" key="1">
    <source>
        <dbReference type="SAM" id="Phobius"/>
    </source>
</evidence>
<dbReference type="OrthoDB" id="8237599at2"/>
<proteinExistence type="predicted"/>
<dbReference type="Pfam" id="PF07811">
    <property type="entry name" value="TadE"/>
    <property type="match status" value="1"/>
</dbReference>
<dbReference type="KEGG" id="ptaw:DW352_21810"/>
<keyword evidence="1" id="KW-0472">Membrane</keyword>
<evidence type="ECO:0000259" key="2">
    <source>
        <dbReference type="Pfam" id="PF07811"/>
    </source>
</evidence>
<sequence length="138" mass="14604">MRIGHRRPWFRAQRGAAAIEYGLILPMLLLFIIGIIDVSRLLWNYTTLNRAVEAAARCGAINTIDCGTTAQIQARAVAEAWGMNVATSAFTVTTSACGVQVVGTYDFVFAIPALVGATPLGTLTLSATSCYPINPVGG</sequence>